<proteinExistence type="predicted"/>
<comment type="caution">
    <text evidence="1">The sequence shown here is derived from an EMBL/GenBank/DDBJ whole genome shotgun (WGS) entry which is preliminary data.</text>
</comment>
<keyword evidence="2" id="KW-1185">Reference proteome</keyword>
<reference evidence="1 2" key="1">
    <citation type="submission" date="2020-11" db="EMBL/GenBank/DDBJ databases">
        <authorList>
            <person name="Kim M.K."/>
        </authorList>
    </citation>
    <scope>NUCLEOTIDE SEQUENCE [LARGE SCALE GENOMIC DNA]</scope>
    <source>
        <strain evidence="1 2">BT439</strain>
    </source>
</reference>
<evidence type="ECO:0000313" key="1">
    <source>
        <dbReference type="EMBL" id="MBF9140580.1"/>
    </source>
</evidence>
<dbReference type="EMBL" id="JADQDP010000001">
    <property type="protein sequence ID" value="MBF9140580.1"/>
    <property type="molecule type" value="Genomic_DNA"/>
</dbReference>
<dbReference type="Proteomes" id="UP000645610">
    <property type="component" value="Unassembled WGS sequence"/>
</dbReference>
<name>A0A931FJI8_9BACT</name>
<dbReference type="RefSeq" id="WP_196284924.1">
    <property type="nucleotide sequence ID" value="NZ_JADQDP010000001.1"/>
</dbReference>
<gene>
    <name evidence="1" type="ORF">I2I01_02980</name>
</gene>
<evidence type="ECO:0000313" key="2">
    <source>
        <dbReference type="Proteomes" id="UP000645610"/>
    </source>
</evidence>
<sequence>MLLIVNVCNIINYLIWPPLKEIIIEPATQELIYKLLWRHPVKVKLNQLTVNVGSWATRGGTQTGLLFHKGFELLFRAAKGPWKENDLAEIRQLATSIRNI</sequence>
<dbReference type="AlphaFoldDB" id="A0A931FJI8"/>
<accession>A0A931FJI8</accession>
<organism evidence="1 2">
    <name type="scientific">Hymenobacter properus</name>
    <dbReference type="NCBI Taxonomy" id="2791026"/>
    <lineage>
        <taxon>Bacteria</taxon>
        <taxon>Pseudomonadati</taxon>
        <taxon>Bacteroidota</taxon>
        <taxon>Cytophagia</taxon>
        <taxon>Cytophagales</taxon>
        <taxon>Hymenobacteraceae</taxon>
        <taxon>Hymenobacter</taxon>
    </lineage>
</organism>
<protein>
    <submittedName>
        <fullName evidence="1">Uncharacterized protein</fullName>
    </submittedName>
</protein>